<proteinExistence type="predicted"/>
<organism evidence="1 2">
    <name type="scientific">Solanum tuberosum</name>
    <name type="common">Potato</name>
    <dbReference type="NCBI Taxonomy" id="4113"/>
    <lineage>
        <taxon>Eukaryota</taxon>
        <taxon>Viridiplantae</taxon>
        <taxon>Streptophyta</taxon>
        <taxon>Embryophyta</taxon>
        <taxon>Tracheophyta</taxon>
        <taxon>Spermatophyta</taxon>
        <taxon>Magnoliopsida</taxon>
        <taxon>eudicotyledons</taxon>
        <taxon>Gunneridae</taxon>
        <taxon>Pentapetalae</taxon>
        <taxon>asterids</taxon>
        <taxon>lamiids</taxon>
        <taxon>Solanales</taxon>
        <taxon>Solanaceae</taxon>
        <taxon>Solanoideae</taxon>
        <taxon>Solaneae</taxon>
        <taxon>Solanum</taxon>
    </lineage>
</organism>
<sequence length="62" mass="7195">MWIVPIPTFVISLMHILVRMSLVTIDWIQRSSLFRSCGEILLYGLPLVSIYCLKSLTYFSKT</sequence>
<protein>
    <submittedName>
        <fullName evidence="1">Protein PHLOEM PROTEIN 2-LIKE A1</fullName>
    </submittedName>
</protein>
<reference evidence="2" key="1">
    <citation type="journal article" date="2011" name="Nature">
        <title>Genome sequence and analysis of the tuber crop potato.</title>
        <authorList>
            <consortium name="The Potato Genome Sequencing Consortium"/>
        </authorList>
    </citation>
    <scope>NUCLEOTIDE SEQUENCE [LARGE SCALE GENOMIC DNA]</scope>
    <source>
        <strain evidence="2">cv. DM1-3 516 R44</strain>
    </source>
</reference>
<dbReference type="Gramene" id="PGSC0003DMT400062620">
    <property type="protein sequence ID" value="PGSC0003DMT400062620"/>
    <property type="gene ID" value="PGSC0003DMG402024369"/>
</dbReference>
<reference evidence="1" key="2">
    <citation type="submission" date="2015-06" db="UniProtKB">
        <authorList>
            <consortium name="EnsemblPlants"/>
        </authorList>
    </citation>
    <scope>IDENTIFICATION</scope>
    <source>
        <strain evidence="1">DM1-3 516 R44</strain>
    </source>
</reference>
<name>M1C9B6_SOLTU</name>
<dbReference type="HOGENOM" id="CLU_2908525_0_0_1"/>
<keyword evidence="2" id="KW-1185">Reference proteome</keyword>
<evidence type="ECO:0000313" key="2">
    <source>
        <dbReference type="Proteomes" id="UP000011115"/>
    </source>
</evidence>
<dbReference type="EnsemblPlants" id="PGSC0003DMT400062620">
    <property type="protein sequence ID" value="PGSC0003DMT400062620"/>
    <property type="gene ID" value="PGSC0003DMG402024369"/>
</dbReference>
<dbReference type="AlphaFoldDB" id="M1C9B6"/>
<accession>M1C9B6</accession>
<dbReference type="Proteomes" id="UP000011115">
    <property type="component" value="Unassembled WGS sequence"/>
</dbReference>
<evidence type="ECO:0000313" key="1">
    <source>
        <dbReference type="EnsemblPlants" id="PGSC0003DMT400062620"/>
    </source>
</evidence>